<keyword evidence="3" id="KW-1185">Reference proteome</keyword>
<keyword evidence="1" id="KW-0812">Transmembrane</keyword>
<proteinExistence type="predicted"/>
<keyword evidence="1" id="KW-0472">Membrane</keyword>
<organism evidence="2 3">
    <name type="scientific">Leisingera caerulea</name>
    <name type="common">Phaeobacter caeruleus</name>
    <dbReference type="NCBI Taxonomy" id="506591"/>
    <lineage>
        <taxon>Bacteria</taxon>
        <taxon>Pseudomonadati</taxon>
        <taxon>Pseudomonadota</taxon>
        <taxon>Alphaproteobacteria</taxon>
        <taxon>Rhodobacterales</taxon>
        <taxon>Roseobacteraceae</taxon>
        <taxon>Leisingera</taxon>
    </lineage>
</organism>
<evidence type="ECO:0000256" key="1">
    <source>
        <dbReference type="SAM" id="Phobius"/>
    </source>
</evidence>
<evidence type="ECO:0000313" key="2">
    <source>
        <dbReference type="EMBL" id="UWQ59976.1"/>
    </source>
</evidence>
<reference evidence="2" key="1">
    <citation type="submission" date="2021-08" db="EMBL/GenBank/DDBJ databases">
        <authorList>
            <person name="Nwanade C."/>
            <person name="Wang M."/>
            <person name="Masoudi A."/>
            <person name="Yu Z."/>
            <person name="Liu J."/>
        </authorList>
    </citation>
    <scope>NUCLEOTIDE SEQUENCE</scope>
    <source>
        <strain evidence="2">S141</strain>
    </source>
</reference>
<accession>A0ABY5X056</accession>
<dbReference type="RefSeq" id="WP_260003813.1">
    <property type="nucleotide sequence ID" value="NZ_CP081078.1"/>
</dbReference>
<sequence length="51" mass="5791">MRRFIYLGVGWAAWQIEHLTALKGWWLLPAAVLGITAWAAVIFQVLRLIIG</sequence>
<gene>
    <name evidence="2" type="ORF">K3722_07550</name>
</gene>
<protein>
    <submittedName>
        <fullName evidence="2">Uncharacterized protein</fullName>
    </submittedName>
</protein>
<evidence type="ECO:0000313" key="3">
    <source>
        <dbReference type="Proteomes" id="UP001058184"/>
    </source>
</evidence>
<dbReference type="Proteomes" id="UP001058184">
    <property type="component" value="Chromosome"/>
</dbReference>
<dbReference type="EMBL" id="CP081078">
    <property type="protein sequence ID" value="UWQ59976.1"/>
    <property type="molecule type" value="Genomic_DNA"/>
</dbReference>
<keyword evidence="1" id="KW-1133">Transmembrane helix</keyword>
<feature type="transmembrane region" description="Helical" evidence="1">
    <location>
        <begin position="25"/>
        <end position="50"/>
    </location>
</feature>
<name>A0ABY5X056_LEICA</name>